<dbReference type="Pfam" id="PF10551">
    <property type="entry name" value="MULE"/>
    <property type="match status" value="1"/>
</dbReference>
<organism evidence="4 5">
    <name type="scientific">Tanacetum coccineum</name>
    <dbReference type="NCBI Taxonomy" id="301880"/>
    <lineage>
        <taxon>Eukaryota</taxon>
        <taxon>Viridiplantae</taxon>
        <taxon>Streptophyta</taxon>
        <taxon>Embryophyta</taxon>
        <taxon>Tracheophyta</taxon>
        <taxon>Spermatophyta</taxon>
        <taxon>Magnoliopsida</taxon>
        <taxon>eudicotyledons</taxon>
        <taxon>Gunneridae</taxon>
        <taxon>Pentapetalae</taxon>
        <taxon>asterids</taxon>
        <taxon>campanulids</taxon>
        <taxon>Asterales</taxon>
        <taxon>Asteraceae</taxon>
        <taxon>Asteroideae</taxon>
        <taxon>Anthemideae</taxon>
        <taxon>Anthemidinae</taxon>
        <taxon>Tanacetum</taxon>
    </lineage>
</organism>
<feature type="domain" description="FAR1" evidence="2">
    <location>
        <begin position="623"/>
        <end position="713"/>
    </location>
</feature>
<reference evidence="4" key="2">
    <citation type="submission" date="2022-01" db="EMBL/GenBank/DDBJ databases">
        <authorList>
            <person name="Yamashiro T."/>
            <person name="Shiraishi A."/>
            <person name="Satake H."/>
            <person name="Nakayama K."/>
        </authorList>
    </citation>
    <scope>NUCLEOTIDE SEQUENCE</scope>
</reference>
<dbReference type="PANTHER" id="PTHR47718:SF7">
    <property type="entry name" value="PROTEIN FAR1-RELATED SEQUENCE"/>
    <property type="match status" value="1"/>
</dbReference>
<evidence type="ECO:0000259" key="3">
    <source>
        <dbReference type="Pfam" id="PF10551"/>
    </source>
</evidence>
<feature type="region of interest" description="Disordered" evidence="1">
    <location>
        <begin position="400"/>
        <end position="421"/>
    </location>
</feature>
<comment type="caution">
    <text evidence="4">The sequence shown here is derived from an EMBL/GenBank/DDBJ whole genome shotgun (WGS) entry which is preliminary data.</text>
</comment>
<dbReference type="InterPro" id="IPR018289">
    <property type="entry name" value="MULE_transposase_dom"/>
</dbReference>
<sequence length="811" mass="92801">MSGLEDKFSVFLVCEDVVYGALLRKNITYKELVGYVRKKFSINHTFDISFHYDVGSSVVRIDDDNDVEFFGNEVYNSLATTSHKLFVKKGDDFDNKEHCMYVIGKKALDEGFEFKIRSFLTHMRPLLITDGAHLKGTYKGTNLVLVGMDGNNQIVPIATGVSQDETGESWTWFLLKFKECIGEVPNLAIITDRHPAIILTCNTIFPNAFYGYCCRHLMMNCKMKSDKLPEAYKKLEEAGFETWSRAMCPADRYNYMTSNSVESINNLTRHVRKAPITQLMEWYRALLQKWYCACRDKYKDSDANTLSDWATHKVMDRMQKNAHWKVLGIEYGIPSGHVIAVGRKIGCTDCSHLALGWFRKTTLYSTYQDLVYPVGKPSSWVSPDGLQVVKLPNMNFRTAGRPKNTDRIKSQGEEPIQTGEDHQEPMRYRLLTWSVGEQEITAAGGLVTKKTTVYLLYGSVGGHVITAAGGRSYKENNSSWFLLVVPAGRLCGSYWSAYGFFCLPCPILFVIAASIIASQSEKEQNSCQSKSHHRGVLLDSHMCPLCNAAMEDVQHVFFFNTSISNVTEFDENNDEYEHTLIDDIDHNGFLMQEEVTYVTHIYHGSLRHTILGRKFSSFDDAYDFYNQYGRSKGFGIRKHQLNRYKDTNKVCRRKFICNKEGFMDMNDKRQLRDDVKRHCSIRTSCKALMQVTLSSEGGEWVVDKFNDEYNHPFDYPSKVIKQRSHNMFHHSNECKDVVTLLSKAGMKPSEITKIVYAFRGGEEDQLTRVQCSTIVSDERKCNLGIECHGIIMHFKEKVELDKDFLLCNGHK</sequence>
<gene>
    <name evidence="4" type="ORF">Tco_0751870</name>
</gene>
<evidence type="ECO:0000256" key="1">
    <source>
        <dbReference type="SAM" id="MobiDB-lite"/>
    </source>
</evidence>
<dbReference type="InterPro" id="IPR004330">
    <property type="entry name" value="FAR1_DNA_bnd_dom"/>
</dbReference>
<name>A0ABQ4Z589_9ASTR</name>
<keyword evidence="5" id="KW-1185">Reference proteome</keyword>
<feature type="domain" description="MULE transposase" evidence="3">
    <location>
        <begin position="128"/>
        <end position="220"/>
    </location>
</feature>
<proteinExistence type="predicted"/>
<protein>
    <submittedName>
        <fullName evidence="4">Transposase, MuDR, MULE transposase domain protein</fullName>
    </submittedName>
</protein>
<feature type="compositionally biased region" description="Basic and acidic residues" evidence="1">
    <location>
        <begin position="403"/>
        <end position="412"/>
    </location>
</feature>
<evidence type="ECO:0000259" key="2">
    <source>
        <dbReference type="Pfam" id="PF03101"/>
    </source>
</evidence>
<evidence type="ECO:0000313" key="4">
    <source>
        <dbReference type="EMBL" id="GJS85329.1"/>
    </source>
</evidence>
<dbReference type="PANTHER" id="PTHR47718">
    <property type="entry name" value="OS01G0519700 PROTEIN"/>
    <property type="match status" value="1"/>
</dbReference>
<dbReference type="Proteomes" id="UP001151760">
    <property type="component" value="Unassembled WGS sequence"/>
</dbReference>
<evidence type="ECO:0000313" key="5">
    <source>
        <dbReference type="Proteomes" id="UP001151760"/>
    </source>
</evidence>
<dbReference type="EMBL" id="BQNB010011041">
    <property type="protein sequence ID" value="GJS85329.1"/>
    <property type="molecule type" value="Genomic_DNA"/>
</dbReference>
<dbReference type="Pfam" id="PF03101">
    <property type="entry name" value="FAR1"/>
    <property type="match status" value="1"/>
</dbReference>
<reference evidence="4" key="1">
    <citation type="journal article" date="2022" name="Int. J. Mol. Sci.">
        <title>Draft Genome of Tanacetum Coccineum: Genomic Comparison of Closely Related Tanacetum-Family Plants.</title>
        <authorList>
            <person name="Yamashiro T."/>
            <person name="Shiraishi A."/>
            <person name="Nakayama K."/>
            <person name="Satake H."/>
        </authorList>
    </citation>
    <scope>NUCLEOTIDE SEQUENCE</scope>
</reference>
<accession>A0ABQ4Z589</accession>